<gene>
    <name evidence="2" type="ORF">FYJ66_04790</name>
</gene>
<comment type="caution">
    <text evidence="2">The sequence shown here is derived from an EMBL/GenBank/DDBJ whole genome shotgun (WGS) entry which is preliminary data.</text>
</comment>
<feature type="domain" description="HTH cro/C1-type" evidence="1">
    <location>
        <begin position="63"/>
        <end position="85"/>
    </location>
</feature>
<dbReference type="RefSeq" id="WP_154572373.1">
    <property type="nucleotide sequence ID" value="NZ_VUNB01000003.1"/>
</dbReference>
<proteinExistence type="predicted"/>
<accession>A0A6A8M9M6</accession>
<dbReference type="PROSITE" id="PS50943">
    <property type="entry name" value="HTH_CROC1"/>
    <property type="match status" value="1"/>
</dbReference>
<reference evidence="2" key="1">
    <citation type="submission" date="2019-09" db="EMBL/GenBank/DDBJ databases">
        <title>In-depth cultivation of the pig gut microbiome towards novel bacterial diversity and tailored functional studies.</title>
        <authorList>
            <person name="Wylensek D."/>
            <person name="Hitch T.C.A."/>
            <person name="Clavel T."/>
        </authorList>
    </citation>
    <scope>NUCLEOTIDE SEQUENCE</scope>
    <source>
        <strain evidence="2">RF-744-FAT-WT-3</strain>
    </source>
</reference>
<evidence type="ECO:0000313" key="2">
    <source>
        <dbReference type="EMBL" id="MST68909.1"/>
    </source>
</evidence>
<evidence type="ECO:0000259" key="1">
    <source>
        <dbReference type="PROSITE" id="PS50943"/>
    </source>
</evidence>
<organism evidence="2">
    <name type="scientific">Baileyella intestinalis</name>
    <dbReference type="NCBI Taxonomy" id="2606709"/>
    <lineage>
        <taxon>Bacteria</taxon>
        <taxon>Bacillati</taxon>
        <taxon>Bacillota</taxon>
        <taxon>Clostridia</taxon>
        <taxon>Peptostreptococcales</taxon>
        <taxon>Anaerovoracaceae</taxon>
        <taxon>Baileyella</taxon>
    </lineage>
</organism>
<dbReference type="AlphaFoldDB" id="A0A6A8M9M6"/>
<dbReference type="InterPro" id="IPR001387">
    <property type="entry name" value="Cro/C1-type_HTH"/>
</dbReference>
<name>A0A6A8M9M6_9FIRM</name>
<sequence length="104" mass="11508">MVSKTHRTQMQRLREAHPELQHLPDAVHRIARRQEMPLASVIAASGMSSSGFYAAMRNSEDFRRLPNLGTFFSLADALGVSPEKLLSEMRTLAAEDSAQNKAIG</sequence>
<protein>
    <recommendedName>
        <fullName evidence="1">HTH cro/C1-type domain-containing protein</fullName>
    </recommendedName>
</protein>
<dbReference type="EMBL" id="VUNB01000003">
    <property type="protein sequence ID" value="MST68909.1"/>
    <property type="molecule type" value="Genomic_DNA"/>
</dbReference>